<organism evidence="2 3">
    <name type="scientific">Drosophila yakuba</name>
    <name type="common">Fruit fly</name>
    <dbReference type="NCBI Taxonomy" id="7245"/>
    <lineage>
        <taxon>Eukaryota</taxon>
        <taxon>Metazoa</taxon>
        <taxon>Ecdysozoa</taxon>
        <taxon>Arthropoda</taxon>
        <taxon>Hexapoda</taxon>
        <taxon>Insecta</taxon>
        <taxon>Pterygota</taxon>
        <taxon>Neoptera</taxon>
        <taxon>Endopterygota</taxon>
        <taxon>Diptera</taxon>
        <taxon>Brachycera</taxon>
        <taxon>Muscomorpha</taxon>
        <taxon>Ephydroidea</taxon>
        <taxon>Drosophilidae</taxon>
        <taxon>Drosophila</taxon>
        <taxon>Sophophora</taxon>
    </lineage>
</organism>
<evidence type="ECO:0000256" key="1">
    <source>
        <dbReference type="SAM" id="MobiDB-lite"/>
    </source>
</evidence>
<feature type="region of interest" description="Disordered" evidence="1">
    <location>
        <begin position="1"/>
        <end position="93"/>
    </location>
</feature>
<dbReference type="AlphaFoldDB" id="B4PGU8"/>
<feature type="region of interest" description="Disordered" evidence="1">
    <location>
        <begin position="643"/>
        <end position="670"/>
    </location>
</feature>
<sequence>MPNGEVKSTRPSPYWRHASPPTRTTAPKFPLSSEQTSNRVGQQLLRTLTQSLPSGQESMRSRSSCPPTPRRRRQASVCRSMGTPESVPLISHAKSKAPIRLKAGMPVKHVLGGDPPNAKALGQSMMGSVKRRNESPAVKAKIREEEFNRIPEMISEASVAKAREKEFERIPSRVSSLTEENKQTEQKNIDNSIPESQESLKPELQLNSKMISQHNLQTIGSENSKPSVEEEKSTANVPETEPKPPKPSNSKIIPCFRGEYPTRHRPGTCQWFQSDLPNCGHIVSICDEEQQVMGEAEIVTACEVTEAHFLSLDCQDDIMNNEPPALSRCTKCKGCPQQQNGNWFRQPQPCFQQEQPCFQQQQSCLQQQPSCFQQQQRNCGRSAPCPNPKPRGCRKCQDQQQSSKAFAYNLQQSMQQPILSQMQNLYPCQQLQQVNASDQMEQQMQMQQQGIEENNYCLTEMLAEELRKQMLEAQAQIAQVQLQLNSACGATRVRQMHVLSQNATEAPRWAPETQFMDVLAEEQDVGDAPPDETIENGEEDQVFDAQLDQQSFPTSFPCQAIGTTRSEAIWAMPSAPQSSQHEVQFGLYPVPLPMPNQNNYFQQNAQPFPCQMAPFQQPQQQQMPHCPQIQSCRAPPCPPKMPPPCQPKPHQRLSCQQQQQPMRSGQPAPSNKCSHTPQFCPSCCCQRYAQMRFMMPRCWLR</sequence>
<gene>
    <name evidence="2" type="primary">Dyak\GE20097</name>
    <name evidence="2" type="synonym">dyak_GLEANR_3946</name>
    <name evidence="2" type="synonym">GE20097</name>
    <name evidence="2" type="ORF">Dyak_GE20097</name>
</gene>
<feature type="region of interest" description="Disordered" evidence="1">
    <location>
        <begin position="159"/>
        <end position="200"/>
    </location>
</feature>
<proteinExistence type="predicted"/>
<name>B4PGU8_DROYA</name>
<dbReference type="OrthoDB" id="7866031at2759"/>
<dbReference type="EMBL" id="CM000159">
    <property type="protein sequence ID" value="EDW94337.2"/>
    <property type="molecule type" value="Genomic_DNA"/>
</dbReference>
<dbReference type="KEGG" id="dya:Dyak_GE20097"/>
<feature type="compositionally biased region" description="Polar residues" evidence="1">
    <location>
        <begin position="189"/>
        <end position="200"/>
    </location>
</feature>
<reference evidence="2 3" key="1">
    <citation type="journal article" date="2007" name="Nature">
        <title>Evolution of genes and genomes on the Drosophila phylogeny.</title>
        <authorList>
            <consortium name="Drosophila 12 Genomes Consortium"/>
            <person name="Clark A.G."/>
            <person name="Eisen M.B."/>
            <person name="Smith D.R."/>
            <person name="Bergman C.M."/>
            <person name="Oliver B."/>
            <person name="Markow T.A."/>
            <person name="Kaufman T.C."/>
            <person name="Kellis M."/>
            <person name="Gelbart W."/>
            <person name="Iyer V.N."/>
            <person name="Pollard D.A."/>
            <person name="Sackton T.B."/>
            <person name="Larracuente A.M."/>
            <person name="Singh N.D."/>
            <person name="Abad J.P."/>
            <person name="Abt D.N."/>
            <person name="Adryan B."/>
            <person name="Aguade M."/>
            <person name="Akashi H."/>
            <person name="Anderson W.W."/>
            <person name="Aquadro C.F."/>
            <person name="Ardell D.H."/>
            <person name="Arguello R."/>
            <person name="Artieri C.G."/>
            <person name="Barbash D.A."/>
            <person name="Barker D."/>
            <person name="Barsanti P."/>
            <person name="Batterham P."/>
            <person name="Batzoglou S."/>
            <person name="Begun D."/>
            <person name="Bhutkar A."/>
            <person name="Blanco E."/>
            <person name="Bosak S.A."/>
            <person name="Bradley R.K."/>
            <person name="Brand A.D."/>
            <person name="Brent M.R."/>
            <person name="Brooks A.N."/>
            <person name="Brown R.H."/>
            <person name="Butlin R.K."/>
            <person name="Caggese C."/>
            <person name="Calvi B.R."/>
            <person name="Bernardo de Carvalho A."/>
            <person name="Caspi A."/>
            <person name="Castrezana S."/>
            <person name="Celniker S.E."/>
            <person name="Chang J.L."/>
            <person name="Chapple C."/>
            <person name="Chatterji S."/>
            <person name="Chinwalla A."/>
            <person name="Civetta A."/>
            <person name="Clifton S.W."/>
            <person name="Comeron J.M."/>
            <person name="Costello J.C."/>
            <person name="Coyne J.A."/>
            <person name="Daub J."/>
            <person name="David R.G."/>
            <person name="Delcher A.L."/>
            <person name="Delehaunty K."/>
            <person name="Do C.B."/>
            <person name="Ebling H."/>
            <person name="Edwards K."/>
            <person name="Eickbush T."/>
            <person name="Evans J.D."/>
            <person name="Filipski A."/>
            <person name="Findeiss S."/>
            <person name="Freyhult E."/>
            <person name="Fulton L."/>
            <person name="Fulton R."/>
            <person name="Garcia A.C."/>
            <person name="Gardiner A."/>
            <person name="Garfield D.A."/>
            <person name="Garvin B.E."/>
            <person name="Gibson G."/>
            <person name="Gilbert D."/>
            <person name="Gnerre S."/>
            <person name="Godfrey J."/>
            <person name="Good R."/>
            <person name="Gotea V."/>
            <person name="Gravely B."/>
            <person name="Greenberg A.J."/>
            <person name="Griffiths-Jones S."/>
            <person name="Gross S."/>
            <person name="Guigo R."/>
            <person name="Gustafson E.A."/>
            <person name="Haerty W."/>
            <person name="Hahn M.W."/>
            <person name="Halligan D.L."/>
            <person name="Halpern A.L."/>
            <person name="Halter G.M."/>
            <person name="Han M.V."/>
            <person name="Heger A."/>
            <person name="Hillier L."/>
            <person name="Hinrichs A.S."/>
            <person name="Holmes I."/>
            <person name="Hoskins R.A."/>
            <person name="Hubisz M.J."/>
            <person name="Hultmark D."/>
            <person name="Huntley M.A."/>
            <person name="Jaffe D.B."/>
            <person name="Jagadeeshan S."/>
            <person name="Jeck W.R."/>
            <person name="Johnson J."/>
            <person name="Jones C.D."/>
            <person name="Jordan W.C."/>
            <person name="Karpen G.H."/>
            <person name="Kataoka E."/>
            <person name="Keightley P.D."/>
            <person name="Kheradpour P."/>
            <person name="Kirkness E.F."/>
            <person name="Koerich L.B."/>
            <person name="Kristiansen K."/>
            <person name="Kudrna D."/>
            <person name="Kulathinal R.J."/>
            <person name="Kumar S."/>
            <person name="Kwok R."/>
            <person name="Lander E."/>
            <person name="Langley C.H."/>
            <person name="Lapoint R."/>
            <person name="Lazzaro B.P."/>
            <person name="Lee S.J."/>
            <person name="Levesque L."/>
            <person name="Li R."/>
            <person name="Lin C.F."/>
            <person name="Lin M.F."/>
            <person name="Lindblad-Toh K."/>
            <person name="Llopart A."/>
            <person name="Long M."/>
            <person name="Low L."/>
            <person name="Lozovsky E."/>
            <person name="Lu J."/>
            <person name="Luo M."/>
            <person name="Machado C.A."/>
            <person name="Makalowski W."/>
            <person name="Marzo M."/>
            <person name="Matsuda M."/>
            <person name="Matzkin L."/>
            <person name="McAllister B."/>
            <person name="McBride C.S."/>
            <person name="McKernan B."/>
            <person name="McKernan K."/>
            <person name="Mendez-Lago M."/>
            <person name="Minx P."/>
            <person name="Mollenhauer M.U."/>
            <person name="Montooth K."/>
            <person name="Mount S.M."/>
            <person name="Mu X."/>
            <person name="Myers E."/>
            <person name="Negre B."/>
            <person name="Newfeld S."/>
            <person name="Nielsen R."/>
            <person name="Noor M.A."/>
            <person name="O'Grady P."/>
            <person name="Pachter L."/>
            <person name="Papaceit M."/>
            <person name="Parisi M.J."/>
            <person name="Parisi M."/>
            <person name="Parts L."/>
            <person name="Pedersen J.S."/>
            <person name="Pesole G."/>
            <person name="Phillippy A.M."/>
            <person name="Ponting C.P."/>
            <person name="Pop M."/>
            <person name="Porcelli D."/>
            <person name="Powell J.R."/>
            <person name="Prohaska S."/>
            <person name="Pruitt K."/>
            <person name="Puig M."/>
            <person name="Quesneville H."/>
            <person name="Ram K.R."/>
            <person name="Rand D."/>
            <person name="Rasmussen M.D."/>
            <person name="Reed L.K."/>
            <person name="Reenan R."/>
            <person name="Reily A."/>
            <person name="Remington K.A."/>
            <person name="Rieger T.T."/>
            <person name="Ritchie M.G."/>
            <person name="Robin C."/>
            <person name="Rogers Y.H."/>
            <person name="Rohde C."/>
            <person name="Rozas J."/>
            <person name="Rubenfield M.J."/>
            <person name="Ruiz A."/>
            <person name="Russo S."/>
            <person name="Salzberg S.L."/>
            <person name="Sanchez-Gracia A."/>
            <person name="Saranga D.J."/>
            <person name="Sato H."/>
            <person name="Schaeffer S.W."/>
            <person name="Schatz M.C."/>
            <person name="Schlenke T."/>
            <person name="Schwartz R."/>
            <person name="Segarra C."/>
            <person name="Singh R.S."/>
            <person name="Sirot L."/>
            <person name="Sirota M."/>
            <person name="Sisneros N.B."/>
            <person name="Smith C.D."/>
            <person name="Smith T.F."/>
            <person name="Spieth J."/>
            <person name="Stage D.E."/>
            <person name="Stark A."/>
            <person name="Stephan W."/>
            <person name="Strausberg R.L."/>
            <person name="Strempel S."/>
            <person name="Sturgill D."/>
            <person name="Sutton G."/>
            <person name="Sutton G.G."/>
            <person name="Tao W."/>
            <person name="Teichmann S."/>
            <person name="Tobari Y.N."/>
            <person name="Tomimura Y."/>
            <person name="Tsolas J.M."/>
            <person name="Valente V.L."/>
            <person name="Venter E."/>
            <person name="Venter J.C."/>
            <person name="Vicario S."/>
            <person name="Vieira F.G."/>
            <person name="Vilella A.J."/>
            <person name="Villasante A."/>
            <person name="Walenz B."/>
            <person name="Wang J."/>
            <person name="Wasserman M."/>
            <person name="Watts T."/>
            <person name="Wilson D."/>
            <person name="Wilson R.K."/>
            <person name="Wing R.A."/>
            <person name="Wolfner M.F."/>
            <person name="Wong A."/>
            <person name="Wong G.K."/>
            <person name="Wu C.I."/>
            <person name="Wu G."/>
            <person name="Yamamoto D."/>
            <person name="Yang H.P."/>
            <person name="Yang S.P."/>
            <person name="Yorke J.A."/>
            <person name="Yoshida K."/>
            <person name="Zdobnov E."/>
            <person name="Zhang P."/>
            <person name="Zhang Y."/>
            <person name="Zimin A.V."/>
            <person name="Baldwin J."/>
            <person name="Abdouelleil A."/>
            <person name="Abdulkadir J."/>
            <person name="Abebe A."/>
            <person name="Abera B."/>
            <person name="Abreu J."/>
            <person name="Acer S.C."/>
            <person name="Aftuck L."/>
            <person name="Alexander A."/>
            <person name="An P."/>
            <person name="Anderson E."/>
            <person name="Anderson S."/>
            <person name="Arachi H."/>
            <person name="Azer M."/>
            <person name="Bachantsang P."/>
            <person name="Barry A."/>
            <person name="Bayul T."/>
            <person name="Berlin A."/>
            <person name="Bessette D."/>
            <person name="Bloom T."/>
            <person name="Blye J."/>
            <person name="Boguslavskiy L."/>
            <person name="Bonnet C."/>
            <person name="Boukhgalter B."/>
            <person name="Bourzgui I."/>
            <person name="Brown A."/>
            <person name="Cahill P."/>
            <person name="Channer S."/>
            <person name="Cheshatsang Y."/>
            <person name="Chuda L."/>
            <person name="Citroen M."/>
            <person name="Collymore A."/>
            <person name="Cooke P."/>
            <person name="Costello M."/>
            <person name="D'Aco K."/>
            <person name="Daza R."/>
            <person name="De Haan G."/>
            <person name="DeGray S."/>
            <person name="DeMaso C."/>
            <person name="Dhargay N."/>
            <person name="Dooley K."/>
            <person name="Dooley E."/>
            <person name="Doricent M."/>
            <person name="Dorje P."/>
            <person name="Dorjee K."/>
            <person name="Dupes A."/>
            <person name="Elong R."/>
            <person name="Falk J."/>
            <person name="Farina A."/>
            <person name="Faro S."/>
            <person name="Ferguson D."/>
            <person name="Fisher S."/>
            <person name="Foley C.D."/>
            <person name="Franke A."/>
            <person name="Friedrich D."/>
            <person name="Gadbois L."/>
            <person name="Gearin G."/>
            <person name="Gearin C.R."/>
            <person name="Giannoukos G."/>
            <person name="Goode T."/>
            <person name="Graham J."/>
            <person name="Grandbois E."/>
            <person name="Grewal S."/>
            <person name="Gyaltsen K."/>
            <person name="Hafez N."/>
            <person name="Hagos B."/>
            <person name="Hall J."/>
            <person name="Henson C."/>
            <person name="Hollinger A."/>
            <person name="Honan T."/>
            <person name="Huard M.D."/>
            <person name="Hughes L."/>
            <person name="Hurhula B."/>
            <person name="Husby M.E."/>
            <person name="Kamat A."/>
            <person name="Kanga B."/>
            <person name="Kashin S."/>
            <person name="Khazanovich D."/>
            <person name="Kisner P."/>
            <person name="Lance K."/>
            <person name="Lara M."/>
            <person name="Lee W."/>
            <person name="Lennon N."/>
            <person name="Letendre F."/>
            <person name="LeVine R."/>
            <person name="Lipovsky A."/>
            <person name="Liu X."/>
            <person name="Liu J."/>
            <person name="Liu S."/>
            <person name="Lokyitsang T."/>
            <person name="Lokyitsang Y."/>
            <person name="Lubonja R."/>
            <person name="Lui A."/>
            <person name="MacDonald P."/>
            <person name="Magnisalis V."/>
            <person name="Maru K."/>
            <person name="Matthews C."/>
            <person name="McCusker W."/>
            <person name="McDonough S."/>
            <person name="Mehta T."/>
            <person name="Meldrim J."/>
            <person name="Meneus L."/>
            <person name="Mihai O."/>
            <person name="Mihalev A."/>
            <person name="Mihova T."/>
            <person name="Mittelman R."/>
            <person name="Mlenga V."/>
            <person name="Montmayeur A."/>
            <person name="Mulrain L."/>
            <person name="Navidi A."/>
            <person name="Naylor J."/>
            <person name="Negash T."/>
            <person name="Nguyen T."/>
            <person name="Nguyen N."/>
            <person name="Nicol R."/>
            <person name="Norbu C."/>
            <person name="Norbu N."/>
            <person name="Novod N."/>
            <person name="O'Neill B."/>
            <person name="Osman S."/>
            <person name="Markiewicz E."/>
            <person name="Oyono O.L."/>
            <person name="Patti C."/>
            <person name="Phunkhang P."/>
            <person name="Pierre F."/>
            <person name="Priest M."/>
            <person name="Raghuraman S."/>
            <person name="Rege F."/>
            <person name="Reyes R."/>
            <person name="Rise C."/>
            <person name="Rogov P."/>
            <person name="Ross K."/>
            <person name="Ryan E."/>
            <person name="Settipalli S."/>
            <person name="Shea T."/>
            <person name="Sherpa N."/>
            <person name="Shi L."/>
            <person name="Shih D."/>
            <person name="Sparrow T."/>
            <person name="Spaulding J."/>
            <person name="Stalker J."/>
            <person name="Stange-Thomann N."/>
            <person name="Stavropoulos S."/>
            <person name="Stone C."/>
            <person name="Strader C."/>
            <person name="Tesfaye S."/>
            <person name="Thomson T."/>
            <person name="Thoulutsang Y."/>
            <person name="Thoulutsang D."/>
            <person name="Topham K."/>
            <person name="Topping I."/>
            <person name="Tsamla T."/>
            <person name="Vassiliev H."/>
            <person name="Vo A."/>
            <person name="Wangchuk T."/>
            <person name="Wangdi T."/>
            <person name="Weiand M."/>
            <person name="Wilkinson J."/>
            <person name="Wilson A."/>
            <person name="Yadav S."/>
            <person name="Young G."/>
            <person name="Yu Q."/>
            <person name="Zembek L."/>
            <person name="Zhong D."/>
            <person name="Zimmer A."/>
            <person name="Zwirko Z."/>
            <person name="Jaffe D.B."/>
            <person name="Alvarez P."/>
            <person name="Brockman W."/>
            <person name="Butler J."/>
            <person name="Chin C."/>
            <person name="Gnerre S."/>
            <person name="Grabherr M."/>
            <person name="Kleber M."/>
            <person name="Mauceli E."/>
            <person name="MacCallum I."/>
        </authorList>
    </citation>
    <scope>NUCLEOTIDE SEQUENCE [LARGE SCALE GENOMIC DNA]</scope>
    <source>
        <strain evidence="3">Tai18E2 / Tucson 14021-0261.01</strain>
    </source>
</reference>
<feature type="region of interest" description="Disordered" evidence="1">
    <location>
        <begin position="107"/>
        <end position="138"/>
    </location>
</feature>
<accession>B4PGU8</accession>
<protein>
    <submittedName>
        <fullName evidence="2">Uncharacterized protein</fullName>
    </submittedName>
</protein>
<feature type="compositionally biased region" description="Basic and acidic residues" evidence="1">
    <location>
        <begin position="179"/>
        <end position="188"/>
    </location>
</feature>
<dbReference type="Proteomes" id="UP000002282">
    <property type="component" value="Chromosome 3L"/>
</dbReference>
<dbReference type="eggNOG" id="ENOG502T8TY">
    <property type="taxonomic scope" value="Eukaryota"/>
</dbReference>
<feature type="region of interest" description="Disordered" evidence="1">
    <location>
        <begin position="218"/>
        <end position="253"/>
    </location>
</feature>
<reference evidence="2 3" key="2">
    <citation type="journal article" date="2007" name="PLoS Biol.">
        <title>Principles of genome evolution in the Drosophila melanogaster species group.</title>
        <authorList>
            <person name="Ranz J.M."/>
            <person name="Maurin D."/>
            <person name="Chan Y.S."/>
            <person name="von Grotthuss M."/>
            <person name="Hillier L.W."/>
            <person name="Roote J."/>
            <person name="Ashburner M."/>
            <person name="Bergman C.M."/>
        </authorList>
    </citation>
    <scope>NUCLEOTIDE SEQUENCE [LARGE SCALE GENOMIC DNA]</scope>
    <source>
        <strain evidence="3">Tai18E2 / Tucson 14021-0261.01</strain>
    </source>
</reference>
<evidence type="ECO:0000313" key="3">
    <source>
        <dbReference type="Proteomes" id="UP000002282"/>
    </source>
</evidence>
<dbReference type="HOGENOM" id="CLU_403488_0_0_1"/>
<feature type="compositionally biased region" description="Polar residues" evidence="1">
    <location>
        <begin position="661"/>
        <end position="670"/>
    </location>
</feature>
<feature type="compositionally biased region" description="Polar residues" evidence="1">
    <location>
        <begin position="32"/>
        <end position="58"/>
    </location>
</feature>
<evidence type="ECO:0000313" key="2">
    <source>
        <dbReference type="EMBL" id="EDW94337.2"/>
    </source>
</evidence>
<feature type="compositionally biased region" description="Basic and acidic residues" evidence="1">
    <location>
        <begin position="161"/>
        <end position="171"/>
    </location>
</feature>
<keyword evidence="3" id="KW-1185">Reference proteome</keyword>